<evidence type="ECO:0000313" key="9">
    <source>
        <dbReference type="Proteomes" id="UP001415857"/>
    </source>
</evidence>
<feature type="domain" description="Peptidase metallopeptidase" evidence="7">
    <location>
        <begin position="259"/>
        <end position="375"/>
    </location>
</feature>
<accession>A0AAP0NHA3</accession>
<evidence type="ECO:0000256" key="3">
    <source>
        <dbReference type="ARBA" id="ARBA00022723"/>
    </source>
</evidence>
<dbReference type="SUPFAM" id="SSF55486">
    <property type="entry name" value="Metalloproteases ('zincins'), catalytic domain"/>
    <property type="match status" value="1"/>
</dbReference>
<name>A0AAP0NHA3_LIQFO</name>
<dbReference type="GO" id="GO:0030574">
    <property type="term" value="P:collagen catabolic process"/>
    <property type="evidence" value="ECO:0007669"/>
    <property type="project" value="TreeGrafter"/>
</dbReference>
<comment type="similarity">
    <text evidence="1">Belongs to the peptidase M10A family. Matrix metalloproteinases (MMPs) subfamily.</text>
</comment>
<keyword evidence="6" id="KW-0482">Metalloprotease</keyword>
<dbReference type="InterPro" id="IPR036365">
    <property type="entry name" value="PGBD-like_sf"/>
</dbReference>
<dbReference type="SUPFAM" id="SSF47090">
    <property type="entry name" value="PGBD-like"/>
    <property type="match status" value="1"/>
</dbReference>
<dbReference type="Pfam" id="PF01471">
    <property type="entry name" value="PG_binding_1"/>
    <property type="match status" value="1"/>
</dbReference>
<dbReference type="GO" id="GO:0008270">
    <property type="term" value="F:zinc ion binding"/>
    <property type="evidence" value="ECO:0007669"/>
    <property type="project" value="InterPro"/>
</dbReference>
<evidence type="ECO:0000256" key="2">
    <source>
        <dbReference type="ARBA" id="ARBA00022670"/>
    </source>
</evidence>
<evidence type="ECO:0000256" key="1">
    <source>
        <dbReference type="ARBA" id="ARBA00009614"/>
    </source>
</evidence>
<comment type="caution">
    <text evidence="8">The sequence shown here is derived from an EMBL/GenBank/DDBJ whole genome shotgun (WGS) entry which is preliminary data.</text>
</comment>
<evidence type="ECO:0000256" key="4">
    <source>
        <dbReference type="ARBA" id="ARBA00022801"/>
    </source>
</evidence>
<evidence type="ECO:0000259" key="7">
    <source>
        <dbReference type="SMART" id="SM00235"/>
    </source>
</evidence>
<proteinExistence type="inferred from homology"/>
<dbReference type="SMART" id="SM00235">
    <property type="entry name" value="ZnMc"/>
    <property type="match status" value="1"/>
</dbReference>
<organism evidence="8 9">
    <name type="scientific">Liquidambar formosana</name>
    <name type="common">Formosan gum</name>
    <dbReference type="NCBI Taxonomy" id="63359"/>
    <lineage>
        <taxon>Eukaryota</taxon>
        <taxon>Viridiplantae</taxon>
        <taxon>Streptophyta</taxon>
        <taxon>Embryophyta</taxon>
        <taxon>Tracheophyta</taxon>
        <taxon>Spermatophyta</taxon>
        <taxon>Magnoliopsida</taxon>
        <taxon>eudicotyledons</taxon>
        <taxon>Gunneridae</taxon>
        <taxon>Pentapetalae</taxon>
        <taxon>Saxifragales</taxon>
        <taxon>Altingiaceae</taxon>
        <taxon>Liquidambar</taxon>
    </lineage>
</organism>
<dbReference type="PANTHER" id="PTHR10201">
    <property type="entry name" value="MATRIX METALLOPROTEINASE"/>
    <property type="match status" value="1"/>
</dbReference>
<keyword evidence="3" id="KW-0479">Metal-binding</keyword>
<sequence length="400" mass="43990">MVFLTRFAGAYLCKGWNCGRQDPLTAFTAVYEKAHLKLIYLTMMASCHIEDFMGFSHGCLENANGTVNGKFCGETSEGGGGVNYIVVCGGGDDFGVEFEEGEGGFFAGGGGELWGGLDASSGGELFGDFDDVGGGLRRTTPKLTPESVTVITVKNHSNTWHGFERFLDARRGSHVSGMSELKKYFHRFGYFTLHDNNNITDIFDARLEFAVTRYQAKLGLPVTGKLDADTLSQISMPRCGVPDMVQSMRATGHYVYFPGRPRWARHIPMTLTYAFSPDYLIDYLSLDDIRAVFKRAFGRWASVIPAERWAVDFGSEKSKVAVDLESVATHEIGHLLGLAHTPVKEAVMYPSLRPRDKKVDLKVDDIEGVQALYGSNPNFSFGSLLESDISSNQAVDFRPG</sequence>
<dbReference type="Gene3D" id="3.40.390.10">
    <property type="entry name" value="Collagenase (Catalytic Domain)"/>
    <property type="match status" value="2"/>
</dbReference>
<keyword evidence="5" id="KW-0862">Zinc</keyword>
<keyword evidence="9" id="KW-1185">Reference proteome</keyword>
<dbReference type="Pfam" id="PF00413">
    <property type="entry name" value="Peptidase_M10"/>
    <property type="match status" value="1"/>
</dbReference>
<evidence type="ECO:0000256" key="6">
    <source>
        <dbReference type="ARBA" id="ARBA00023049"/>
    </source>
</evidence>
<dbReference type="GO" id="GO:0006508">
    <property type="term" value="P:proteolysis"/>
    <property type="evidence" value="ECO:0007669"/>
    <property type="project" value="UniProtKB-KW"/>
</dbReference>
<dbReference type="InterPro" id="IPR002477">
    <property type="entry name" value="Peptidoglycan-bd-like"/>
</dbReference>
<keyword evidence="4" id="KW-0378">Hydrolase</keyword>
<gene>
    <name evidence="8" type="ORF">L1049_018141</name>
</gene>
<dbReference type="AlphaFoldDB" id="A0AAP0NHA3"/>
<keyword evidence="2" id="KW-0645">Protease</keyword>
<protein>
    <recommendedName>
        <fullName evidence="7">Peptidase metallopeptidase domain-containing protein</fullName>
    </recommendedName>
</protein>
<dbReference type="InterPro" id="IPR006026">
    <property type="entry name" value="Peptidase_Metallo"/>
</dbReference>
<dbReference type="InterPro" id="IPR001818">
    <property type="entry name" value="Pept_M10_metallopeptidase"/>
</dbReference>
<dbReference type="GO" id="GO:0004222">
    <property type="term" value="F:metalloendopeptidase activity"/>
    <property type="evidence" value="ECO:0007669"/>
    <property type="project" value="InterPro"/>
</dbReference>
<dbReference type="InterPro" id="IPR024079">
    <property type="entry name" value="MetalloPept_cat_dom_sf"/>
</dbReference>
<evidence type="ECO:0000313" key="8">
    <source>
        <dbReference type="EMBL" id="KAK9273332.1"/>
    </source>
</evidence>
<dbReference type="PANTHER" id="PTHR10201:SF321">
    <property type="entry name" value="METALLOENDOPROTEINASE 4-MMP"/>
    <property type="match status" value="1"/>
</dbReference>
<evidence type="ECO:0000256" key="5">
    <source>
        <dbReference type="ARBA" id="ARBA00022833"/>
    </source>
</evidence>
<reference evidence="8 9" key="1">
    <citation type="journal article" date="2024" name="Plant J.">
        <title>Genome sequences and population genomics reveal climatic adaptation and genomic divergence between two closely related sweetgum species.</title>
        <authorList>
            <person name="Xu W.Q."/>
            <person name="Ren C.Q."/>
            <person name="Zhang X.Y."/>
            <person name="Comes H.P."/>
            <person name="Liu X.H."/>
            <person name="Li Y.G."/>
            <person name="Kettle C.J."/>
            <person name="Jalonen R."/>
            <person name="Gaisberger H."/>
            <person name="Ma Y.Z."/>
            <person name="Qiu Y.X."/>
        </authorList>
    </citation>
    <scope>NUCLEOTIDE SEQUENCE [LARGE SCALE GENOMIC DNA]</scope>
    <source>
        <strain evidence="8">Hangzhou</strain>
    </source>
</reference>
<dbReference type="Proteomes" id="UP001415857">
    <property type="component" value="Unassembled WGS sequence"/>
</dbReference>
<dbReference type="GO" id="GO:0030198">
    <property type="term" value="P:extracellular matrix organization"/>
    <property type="evidence" value="ECO:0007669"/>
    <property type="project" value="TreeGrafter"/>
</dbReference>
<dbReference type="EMBL" id="JBBPBK010000012">
    <property type="protein sequence ID" value="KAK9273332.1"/>
    <property type="molecule type" value="Genomic_DNA"/>
</dbReference>
<dbReference type="GO" id="GO:0031012">
    <property type="term" value="C:extracellular matrix"/>
    <property type="evidence" value="ECO:0007669"/>
    <property type="project" value="InterPro"/>
</dbReference>